<dbReference type="InterPro" id="IPR011333">
    <property type="entry name" value="SKP1/BTB/POZ_sf"/>
</dbReference>
<evidence type="ECO:0000259" key="1">
    <source>
        <dbReference type="PROSITE" id="PS50097"/>
    </source>
</evidence>
<keyword evidence="3" id="KW-1185">Reference proteome</keyword>
<dbReference type="SUPFAM" id="SSF54695">
    <property type="entry name" value="POZ domain"/>
    <property type="match status" value="1"/>
</dbReference>
<name>A0A2R6NSE5_9APHY</name>
<dbReference type="STRING" id="98765.A0A2R6NSE5"/>
<comment type="caution">
    <text evidence="2">The sequence shown here is derived from an EMBL/GenBank/DDBJ whole genome shotgun (WGS) entry which is preliminary data.</text>
</comment>
<evidence type="ECO:0000313" key="2">
    <source>
        <dbReference type="EMBL" id="PSR75833.1"/>
    </source>
</evidence>
<evidence type="ECO:0000313" key="3">
    <source>
        <dbReference type="Proteomes" id="UP000186601"/>
    </source>
</evidence>
<dbReference type="InterPro" id="IPR000210">
    <property type="entry name" value="BTB/POZ_dom"/>
</dbReference>
<sequence>MELTRHQKLYILDGDIVLSAPKKDDPSRGIVFRIHKGILSYHSPIFSGILSIPSSPASNEVYDGTILIRLADDAEDLAALLEAIYDPSTLQFKHMDPNLPIVARGILTVATKYEIHSIRQCIVKRLESDWPQTLRGWENLVASKRTRLEPAAAIRLATEFDIPSILPAAFYALVQINPEQEWSMSGDIVRGARWDMLHAEDYRRYVRGKHNLAVKMKEMYNNVFKVDGACCESLTRCRKTLNEACRGDAQDFLLPDPLRIFIGSWSAKKLAVCLDCHLSVIINDYKAREELWEGLPEIFQLPKTSLTA</sequence>
<accession>A0A2R6NSE5</accession>
<dbReference type="Gene3D" id="3.30.710.10">
    <property type="entry name" value="Potassium Channel Kv1.1, Chain A"/>
    <property type="match status" value="1"/>
</dbReference>
<gene>
    <name evidence="2" type="ORF">PHLCEN_2v8865</name>
</gene>
<dbReference type="PROSITE" id="PS50097">
    <property type="entry name" value="BTB"/>
    <property type="match status" value="1"/>
</dbReference>
<dbReference type="Pfam" id="PF00651">
    <property type="entry name" value="BTB"/>
    <property type="match status" value="1"/>
</dbReference>
<organism evidence="2 3">
    <name type="scientific">Hermanssonia centrifuga</name>
    <dbReference type="NCBI Taxonomy" id="98765"/>
    <lineage>
        <taxon>Eukaryota</taxon>
        <taxon>Fungi</taxon>
        <taxon>Dikarya</taxon>
        <taxon>Basidiomycota</taxon>
        <taxon>Agaricomycotina</taxon>
        <taxon>Agaricomycetes</taxon>
        <taxon>Polyporales</taxon>
        <taxon>Meruliaceae</taxon>
        <taxon>Hermanssonia</taxon>
    </lineage>
</organism>
<dbReference type="OrthoDB" id="3218112at2759"/>
<proteinExistence type="predicted"/>
<reference evidence="2 3" key="1">
    <citation type="submission" date="2018-02" db="EMBL/GenBank/DDBJ databases">
        <title>Genome sequence of the basidiomycete white-rot fungus Phlebia centrifuga.</title>
        <authorList>
            <person name="Granchi Z."/>
            <person name="Peng M."/>
            <person name="de Vries R.P."/>
            <person name="Hilden K."/>
            <person name="Makela M.R."/>
            <person name="Grigoriev I."/>
            <person name="Riley R."/>
        </authorList>
    </citation>
    <scope>NUCLEOTIDE SEQUENCE [LARGE SCALE GENOMIC DNA]</scope>
    <source>
        <strain evidence="2 3">FBCC195</strain>
    </source>
</reference>
<feature type="domain" description="BTB" evidence="1">
    <location>
        <begin position="14"/>
        <end position="86"/>
    </location>
</feature>
<dbReference type="Proteomes" id="UP000186601">
    <property type="component" value="Unassembled WGS sequence"/>
</dbReference>
<protein>
    <recommendedName>
        <fullName evidence="1">BTB domain-containing protein</fullName>
    </recommendedName>
</protein>
<dbReference type="EMBL" id="MLYV02000874">
    <property type="protein sequence ID" value="PSR75833.1"/>
    <property type="molecule type" value="Genomic_DNA"/>
</dbReference>
<dbReference type="AlphaFoldDB" id="A0A2R6NSE5"/>